<evidence type="ECO:0000313" key="2">
    <source>
        <dbReference type="EnsemblPlants" id="Zm00001eb233510_P001"/>
    </source>
</evidence>
<sequence length="126" mass="13999">MALRALYNEIRSMKVRDVPAYLKPRLTWDNVKKSADQAVDRYIENAPTSPTSRRWRGPVGSTRSAAPSLAGSAGGRVTFMGSIQADGFCFLLLLSYWSHVTLVVGFVPRQQETVQLIVLFLASCHK</sequence>
<reference evidence="3" key="1">
    <citation type="journal article" date="2009" name="Science">
        <title>The B73 maize genome: complexity, diversity, and dynamics.</title>
        <authorList>
            <person name="Schnable P.S."/>
            <person name="Ware D."/>
            <person name="Fulton R.S."/>
            <person name="Stein J.C."/>
            <person name="Wei F."/>
            <person name="Pasternak S."/>
            <person name="Liang C."/>
            <person name="Zhang J."/>
            <person name="Fulton L."/>
            <person name="Graves T.A."/>
            <person name="Minx P."/>
            <person name="Reily A.D."/>
            <person name="Courtney L."/>
            <person name="Kruchowski S.S."/>
            <person name="Tomlinson C."/>
            <person name="Strong C."/>
            <person name="Delehaunty K."/>
            <person name="Fronick C."/>
            <person name="Courtney B."/>
            <person name="Rock S.M."/>
            <person name="Belter E."/>
            <person name="Du F."/>
            <person name="Kim K."/>
            <person name="Abbott R.M."/>
            <person name="Cotton M."/>
            <person name="Levy A."/>
            <person name="Marchetto P."/>
            <person name="Ochoa K."/>
            <person name="Jackson S.M."/>
            <person name="Gillam B."/>
            <person name="Chen W."/>
            <person name="Yan L."/>
            <person name="Higginbotham J."/>
            <person name="Cardenas M."/>
            <person name="Waligorski J."/>
            <person name="Applebaum E."/>
            <person name="Phelps L."/>
            <person name="Falcone J."/>
            <person name="Kanchi K."/>
            <person name="Thane T."/>
            <person name="Scimone A."/>
            <person name="Thane N."/>
            <person name="Henke J."/>
            <person name="Wang T."/>
            <person name="Ruppert J."/>
            <person name="Shah N."/>
            <person name="Rotter K."/>
            <person name="Hodges J."/>
            <person name="Ingenthron E."/>
            <person name="Cordes M."/>
            <person name="Kohlberg S."/>
            <person name="Sgro J."/>
            <person name="Delgado B."/>
            <person name="Mead K."/>
            <person name="Chinwalla A."/>
            <person name="Leonard S."/>
            <person name="Crouse K."/>
            <person name="Collura K."/>
            <person name="Kudrna D."/>
            <person name="Currie J."/>
            <person name="He R."/>
            <person name="Angelova A."/>
            <person name="Rajasekar S."/>
            <person name="Mueller T."/>
            <person name="Lomeli R."/>
            <person name="Scara G."/>
            <person name="Ko A."/>
            <person name="Delaney K."/>
            <person name="Wissotski M."/>
            <person name="Lopez G."/>
            <person name="Campos D."/>
            <person name="Braidotti M."/>
            <person name="Ashley E."/>
            <person name="Golser W."/>
            <person name="Kim H."/>
            <person name="Lee S."/>
            <person name="Lin J."/>
            <person name="Dujmic Z."/>
            <person name="Kim W."/>
            <person name="Talag J."/>
            <person name="Zuccolo A."/>
            <person name="Fan C."/>
            <person name="Sebastian A."/>
            <person name="Kramer M."/>
            <person name="Spiegel L."/>
            <person name="Nascimento L."/>
            <person name="Zutavern T."/>
            <person name="Miller B."/>
            <person name="Ambroise C."/>
            <person name="Muller S."/>
            <person name="Spooner W."/>
            <person name="Narechania A."/>
            <person name="Ren L."/>
            <person name="Wei S."/>
            <person name="Kumari S."/>
            <person name="Faga B."/>
            <person name="Levy M.J."/>
            <person name="McMahan L."/>
            <person name="Van Buren P."/>
            <person name="Vaughn M.W."/>
            <person name="Ying K."/>
            <person name="Yeh C.-T."/>
            <person name="Emrich S.J."/>
            <person name="Jia Y."/>
            <person name="Kalyanaraman A."/>
            <person name="Hsia A.-P."/>
            <person name="Barbazuk W.B."/>
            <person name="Baucom R.S."/>
            <person name="Brutnell T.P."/>
            <person name="Carpita N.C."/>
            <person name="Chaparro C."/>
            <person name="Chia J.-M."/>
            <person name="Deragon J.-M."/>
            <person name="Estill J.C."/>
            <person name="Fu Y."/>
            <person name="Jeddeloh J.A."/>
            <person name="Han Y."/>
            <person name="Lee H."/>
            <person name="Li P."/>
            <person name="Lisch D.R."/>
            <person name="Liu S."/>
            <person name="Liu Z."/>
            <person name="Nagel D.H."/>
            <person name="McCann M.C."/>
            <person name="SanMiguel P."/>
            <person name="Myers A.M."/>
            <person name="Nettleton D."/>
            <person name="Nguyen J."/>
            <person name="Penning B.W."/>
            <person name="Ponnala L."/>
            <person name="Schneider K.L."/>
            <person name="Schwartz D.C."/>
            <person name="Sharma A."/>
            <person name="Soderlund C."/>
            <person name="Springer N.M."/>
            <person name="Sun Q."/>
            <person name="Wang H."/>
            <person name="Waterman M."/>
            <person name="Westerman R."/>
            <person name="Wolfgruber T.K."/>
            <person name="Yang L."/>
            <person name="Yu Y."/>
            <person name="Zhang L."/>
            <person name="Zhou S."/>
            <person name="Zhu Q."/>
            <person name="Bennetzen J.L."/>
            <person name="Dawe R.K."/>
            <person name="Jiang J."/>
            <person name="Jiang N."/>
            <person name="Presting G.G."/>
            <person name="Wessler S.R."/>
            <person name="Aluru S."/>
            <person name="Martienssen R.A."/>
            <person name="Clifton S.W."/>
            <person name="McCombie W.R."/>
            <person name="Wing R.A."/>
            <person name="Wilson R.K."/>
        </authorList>
    </citation>
    <scope>NUCLEOTIDE SEQUENCE [LARGE SCALE GENOMIC DNA]</scope>
    <source>
        <strain evidence="3">cv. B73</strain>
    </source>
</reference>
<dbReference type="AlphaFoldDB" id="A0A804U7M3"/>
<accession>A0A804U7M3</accession>
<protein>
    <submittedName>
        <fullName evidence="2">Uncharacterized protein</fullName>
    </submittedName>
</protein>
<reference evidence="2" key="3">
    <citation type="submission" date="2021-05" db="UniProtKB">
        <authorList>
            <consortium name="EnsemblPlants"/>
        </authorList>
    </citation>
    <scope>IDENTIFICATION</scope>
    <source>
        <strain evidence="2">cv. B73</strain>
    </source>
</reference>
<feature type="region of interest" description="Disordered" evidence="1">
    <location>
        <begin position="49"/>
        <end position="69"/>
    </location>
</feature>
<reference evidence="2" key="2">
    <citation type="submission" date="2019-07" db="EMBL/GenBank/DDBJ databases">
        <authorList>
            <person name="Seetharam A."/>
            <person name="Woodhouse M."/>
            <person name="Cannon E."/>
        </authorList>
    </citation>
    <scope>NUCLEOTIDE SEQUENCE [LARGE SCALE GENOMIC DNA]</scope>
    <source>
        <strain evidence="2">cv. B73</strain>
    </source>
</reference>
<keyword evidence="4" id="KW-1267">Proteomics identification</keyword>
<organism evidence="2 3">
    <name type="scientific">Zea mays</name>
    <name type="common">Maize</name>
    <dbReference type="NCBI Taxonomy" id="4577"/>
    <lineage>
        <taxon>Eukaryota</taxon>
        <taxon>Viridiplantae</taxon>
        <taxon>Streptophyta</taxon>
        <taxon>Embryophyta</taxon>
        <taxon>Tracheophyta</taxon>
        <taxon>Spermatophyta</taxon>
        <taxon>Magnoliopsida</taxon>
        <taxon>Liliopsida</taxon>
        <taxon>Poales</taxon>
        <taxon>Poaceae</taxon>
        <taxon>PACMAD clade</taxon>
        <taxon>Panicoideae</taxon>
        <taxon>Andropogonodae</taxon>
        <taxon>Andropogoneae</taxon>
        <taxon>Tripsacinae</taxon>
        <taxon>Zea</taxon>
    </lineage>
</organism>
<dbReference type="EnsemblPlants" id="Zm00001eb233510_T001">
    <property type="protein sequence ID" value="Zm00001eb233510_P001"/>
    <property type="gene ID" value="Zm00001eb233510"/>
</dbReference>
<proteinExistence type="evidence at protein level"/>
<dbReference type="Gramene" id="Zm00001eb233510_T001">
    <property type="protein sequence ID" value="Zm00001eb233510_P001"/>
    <property type="gene ID" value="Zm00001eb233510"/>
</dbReference>
<keyword evidence="3" id="KW-1185">Reference proteome</keyword>
<evidence type="ECO:0007829" key="4">
    <source>
        <dbReference type="PeptideAtlas" id="A0A804U7M3"/>
    </source>
</evidence>
<dbReference type="PANTHER" id="PTHR36059">
    <property type="entry name" value="OS02G0175800 PROTEIN"/>
    <property type="match status" value="1"/>
</dbReference>
<dbReference type="Proteomes" id="UP000007305">
    <property type="component" value="Chromosome 5"/>
</dbReference>
<dbReference type="InParanoid" id="A0A804U7M3"/>
<name>A0A804U7M3_MAIZE</name>
<evidence type="ECO:0000256" key="1">
    <source>
        <dbReference type="SAM" id="MobiDB-lite"/>
    </source>
</evidence>
<dbReference type="PANTHER" id="PTHR36059:SF2">
    <property type="entry name" value="OS02G0175800 PROTEIN"/>
    <property type="match status" value="1"/>
</dbReference>
<evidence type="ECO:0000313" key="3">
    <source>
        <dbReference type="Proteomes" id="UP000007305"/>
    </source>
</evidence>